<dbReference type="SUPFAM" id="SSF46689">
    <property type="entry name" value="Homeodomain-like"/>
    <property type="match status" value="1"/>
</dbReference>
<dbReference type="PROSITE" id="PS50977">
    <property type="entry name" value="HTH_TETR_2"/>
    <property type="match status" value="1"/>
</dbReference>
<gene>
    <name evidence="4" type="ORF">U472_08010</name>
</gene>
<dbReference type="PANTHER" id="PTHR43479:SF11">
    <property type="entry name" value="ACREF_ENVCD OPERON REPRESSOR-RELATED"/>
    <property type="match status" value="1"/>
</dbReference>
<name>A0A1C0AAW0_9FIRM</name>
<evidence type="ECO:0000256" key="1">
    <source>
        <dbReference type="ARBA" id="ARBA00023125"/>
    </source>
</evidence>
<evidence type="ECO:0000313" key="5">
    <source>
        <dbReference type="Proteomes" id="UP000093514"/>
    </source>
</evidence>
<dbReference type="EMBL" id="LWDV01000008">
    <property type="protein sequence ID" value="OCL27393.1"/>
    <property type="molecule type" value="Genomic_DNA"/>
</dbReference>
<feature type="DNA-binding region" description="H-T-H motif" evidence="2">
    <location>
        <begin position="27"/>
        <end position="46"/>
    </location>
</feature>
<feature type="domain" description="HTH tetR-type" evidence="3">
    <location>
        <begin position="4"/>
        <end position="64"/>
    </location>
</feature>
<dbReference type="Proteomes" id="UP000093514">
    <property type="component" value="Unassembled WGS sequence"/>
</dbReference>
<dbReference type="PANTHER" id="PTHR43479">
    <property type="entry name" value="ACREF/ENVCD OPERON REPRESSOR-RELATED"/>
    <property type="match status" value="1"/>
</dbReference>
<evidence type="ECO:0000259" key="3">
    <source>
        <dbReference type="PROSITE" id="PS50977"/>
    </source>
</evidence>
<reference evidence="5" key="1">
    <citation type="submission" date="2016-07" db="EMBL/GenBank/DDBJ databases">
        <authorList>
            <person name="Florea S."/>
            <person name="Webb J.S."/>
            <person name="Jaromczyk J."/>
            <person name="Schardl C.L."/>
        </authorList>
    </citation>
    <scope>NUCLEOTIDE SEQUENCE [LARGE SCALE GENOMIC DNA]</scope>
    <source>
        <strain evidence="5">Z6</strain>
    </source>
</reference>
<dbReference type="InterPro" id="IPR009057">
    <property type="entry name" value="Homeodomain-like_sf"/>
</dbReference>
<organism evidence="4 5">
    <name type="scientific">Orenia metallireducens</name>
    <dbReference type="NCBI Taxonomy" id="1413210"/>
    <lineage>
        <taxon>Bacteria</taxon>
        <taxon>Bacillati</taxon>
        <taxon>Bacillota</taxon>
        <taxon>Clostridia</taxon>
        <taxon>Halanaerobiales</taxon>
        <taxon>Halobacteroidaceae</taxon>
        <taxon>Orenia</taxon>
    </lineage>
</organism>
<dbReference type="InterPro" id="IPR001647">
    <property type="entry name" value="HTH_TetR"/>
</dbReference>
<accession>A0A1C0AAW0</accession>
<dbReference type="InterPro" id="IPR050624">
    <property type="entry name" value="HTH-type_Tx_Regulator"/>
</dbReference>
<comment type="caution">
    <text evidence="4">The sequence shown here is derived from an EMBL/GenBank/DDBJ whole genome shotgun (WGS) entry which is preliminary data.</text>
</comment>
<dbReference type="PRINTS" id="PR00455">
    <property type="entry name" value="HTHTETR"/>
</dbReference>
<proteinExistence type="predicted"/>
<dbReference type="GO" id="GO:0003677">
    <property type="term" value="F:DNA binding"/>
    <property type="evidence" value="ECO:0007669"/>
    <property type="project" value="UniProtKB-UniRule"/>
</dbReference>
<sequence length="186" mass="21759">MSKEKTSKLILKAALNLFSKKGYNSVTTKEIAKKAQVNEVTLFRHFNSKQKLFEEVFEHYVYKPNITNIEELYQKTPKNFLINIAQSLYEIFEYNSSLIKIELKNDETSINDARLPLDKFSNELKEIIINYLNKNQQITIDNPEIFAINFLSSVWGLFMNINIIKPFKPVPKFNNCIKKLVDDLLT</sequence>
<dbReference type="Gene3D" id="1.10.357.10">
    <property type="entry name" value="Tetracycline Repressor, domain 2"/>
    <property type="match status" value="1"/>
</dbReference>
<keyword evidence="5" id="KW-1185">Reference proteome</keyword>
<keyword evidence="1 2" id="KW-0238">DNA-binding</keyword>
<dbReference type="AlphaFoldDB" id="A0A1C0AAW0"/>
<dbReference type="RefSeq" id="WP_068717225.1">
    <property type="nucleotide sequence ID" value="NZ_LWDV01000008.1"/>
</dbReference>
<reference evidence="4 5" key="2">
    <citation type="submission" date="2016-08" db="EMBL/GenBank/DDBJ databases">
        <title>Orenia metallireducens sp. nov. strain Z6, a Novel Metal-reducing Firmicute from the Deep Subsurface.</title>
        <authorList>
            <person name="Maxim B.I."/>
            <person name="Kenneth K."/>
            <person name="Flynn T.M."/>
            <person name="Oloughlin E.J."/>
            <person name="Locke R.A."/>
            <person name="Weber J.R."/>
            <person name="Egan S.M."/>
            <person name="Mackie R.I."/>
            <person name="Cann I.K."/>
        </authorList>
    </citation>
    <scope>NUCLEOTIDE SEQUENCE [LARGE SCALE GENOMIC DNA]</scope>
    <source>
        <strain evidence="4 5">Z6</strain>
    </source>
</reference>
<evidence type="ECO:0000256" key="2">
    <source>
        <dbReference type="PROSITE-ProRule" id="PRU00335"/>
    </source>
</evidence>
<evidence type="ECO:0000313" key="4">
    <source>
        <dbReference type="EMBL" id="OCL27393.1"/>
    </source>
</evidence>
<dbReference type="OrthoDB" id="9780824at2"/>
<protein>
    <submittedName>
        <fullName evidence="4">TetR family transcriptional regulator</fullName>
    </submittedName>
</protein>
<dbReference type="Pfam" id="PF00440">
    <property type="entry name" value="TetR_N"/>
    <property type="match status" value="1"/>
</dbReference>